<dbReference type="Proteomes" id="UP000315095">
    <property type="component" value="Unassembled WGS sequence"/>
</dbReference>
<reference evidence="2" key="1">
    <citation type="submission" date="2017-01" db="EMBL/GenBank/DDBJ databases">
        <title>Komagataeibacter sp. MSKU9 whole genome sequencing project.</title>
        <authorList>
            <person name="Matsutani M."/>
            <person name="Naloka K."/>
            <person name="Theeragool G."/>
            <person name="Yakushi T."/>
            <person name="Matsushita K."/>
        </authorList>
    </citation>
    <scope>NUCLEOTIDE SEQUENCE [LARGE SCALE GENOMIC DNA]</scope>
    <source>
        <strain evidence="2">MSKU9</strain>
    </source>
</reference>
<comment type="caution">
    <text evidence="1">The sequence shown here is derived from an EMBL/GenBank/DDBJ whole genome shotgun (WGS) entry which is preliminary data.</text>
</comment>
<proteinExistence type="predicted"/>
<name>A0A4P5P4Q6_9PROT</name>
<evidence type="ECO:0000313" key="1">
    <source>
        <dbReference type="EMBL" id="GCE85116.1"/>
    </source>
</evidence>
<accession>A0A4P5P4Q6</accession>
<evidence type="ECO:0000313" key="2">
    <source>
        <dbReference type="Proteomes" id="UP000315095"/>
    </source>
</evidence>
<organism evidence="1 2">
    <name type="scientific">Komagataeibacter diospyri</name>
    <dbReference type="NCBI Taxonomy" id="1932662"/>
    <lineage>
        <taxon>Bacteria</taxon>
        <taxon>Pseudomonadati</taxon>
        <taxon>Pseudomonadota</taxon>
        <taxon>Alphaproteobacteria</taxon>
        <taxon>Acetobacterales</taxon>
        <taxon>Acetobacteraceae</taxon>
        <taxon>Komagataeibacter</taxon>
    </lineage>
</organism>
<protein>
    <submittedName>
        <fullName evidence="1">Uncharacterized protein</fullName>
    </submittedName>
</protein>
<dbReference type="OrthoDB" id="7276167at2"/>
<sequence>MTKPWHGLPDQPERKGWHIILDNTGDRHEFWWEGPNYQYWTTCEGGDLIWSIEEMAAEYRYAGAVYSSSELAQMLSDQREKDAQVAERYASQFAQPFPTLGSDCRNIAAGIRANPLAIRALTDDEGKKS</sequence>
<dbReference type="RefSeq" id="WP_141262460.1">
    <property type="nucleotide sequence ID" value="NZ_BDLU01000070.1"/>
</dbReference>
<gene>
    <name evidence="1" type="ORF">MSKU9_3257</name>
</gene>
<dbReference type="AlphaFoldDB" id="A0A4P5P4Q6"/>
<dbReference type="EMBL" id="BDLU01000070">
    <property type="protein sequence ID" value="GCE85116.1"/>
    <property type="molecule type" value="Genomic_DNA"/>
</dbReference>
<keyword evidence="2" id="KW-1185">Reference proteome</keyword>